<dbReference type="KEGG" id="sal:Sala_2521"/>
<dbReference type="AlphaFoldDB" id="Q1GQ44"/>
<protein>
    <recommendedName>
        <fullName evidence="4">Single-stranded DNA endonuclease</fullName>
    </recommendedName>
</protein>
<feature type="region of interest" description="Disordered" evidence="1">
    <location>
        <begin position="1"/>
        <end position="67"/>
    </location>
</feature>
<dbReference type="eggNOG" id="COG3616">
    <property type="taxonomic scope" value="Bacteria"/>
</dbReference>
<dbReference type="InterPro" id="IPR021341">
    <property type="entry name" value="DUF2958"/>
</dbReference>
<evidence type="ECO:0000313" key="3">
    <source>
        <dbReference type="Proteomes" id="UP000006578"/>
    </source>
</evidence>
<sequence>MASPLRTAGPAHDPRSRGGRPPRASAGVAGPRGGRSAAREACCRSPAENRNDALCKAPPPRRQIHRKDRSMKLLTAEIAAALAANAAARHDAIARGAREPDPRPVVRFFSPVGAATWLATEVDADGILFGLADLGFGCPELGSFSLAELEGVRLPFGLGIERDLHFEARHPLSVYAEAARAAGSIILGEQRLHAAARRLSARG</sequence>
<dbReference type="Proteomes" id="UP000006578">
    <property type="component" value="Chromosome"/>
</dbReference>
<keyword evidence="3" id="KW-1185">Reference proteome</keyword>
<name>Q1GQ44_SPHAL</name>
<feature type="compositionally biased region" description="Basic and acidic residues" evidence="1">
    <location>
        <begin position="37"/>
        <end position="53"/>
    </location>
</feature>
<dbReference type="Pfam" id="PF11171">
    <property type="entry name" value="DUF2958"/>
    <property type="match status" value="1"/>
</dbReference>
<organism evidence="2 3">
    <name type="scientific">Sphingopyxis alaskensis (strain DSM 13593 / LMG 18877 / RB2256)</name>
    <name type="common">Sphingomonas alaskensis</name>
    <dbReference type="NCBI Taxonomy" id="317655"/>
    <lineage>
        <taxon>Bacteria</taxon>
        <taxon>Pseudomonadati</taxon>
        <taxon>Pseudomonadota</taxon>
        <taxon>Alphaproteobacteria</taxon>
        <taxon>Sphingomonadales</taxon>
        <taxon>Sphingomonadaceae</taxon>
        <taxon>Sphingopyxis</taxon>
    </lineage>
</organism>
<evidence type="ECO:0008006" key="4">
    <source>
        <dbReference type="Google" id="ProtNLM"/>
    </source>
</evidence>
<reference evidence="2 3" key="1">
    <citation type="journal article" date="2009" name="Proc. Natl. Acad. Sci. U.S.A.">
        <title>The genomic basis of trophic strategy in marine bacteria.</title>
        <authorList>
            <person name="Lauro F.M."/>
            <person name="McDougald D."/>
            <person name="Thomas T."/>
            <person name="Williams T.J."/>
            <person name="Egan S."/>
            <person name="Rice S."/>
            <person name="DeMaere M.Z."/>
            <person name="Ting L."/>
            <person name="Ertan H."/>
            <person name="Johnson J."/>
            <person name="Ferriera S."/>
            <person name="Lapidus A."/>
            <person name="Anderson I."/>
            <person name="Kyrpides N."/>
            <person name="Munk A.C."/>
            <person name="Detter C."/>
            <person name="Han C.S."/>
            <person name="Brown M.V."/>
            <person name="Robb F.T."/>
            <person name="Kjelleberg S."/>
            <person name="Cavicchioli R."/>
        </authorList>
    </citation>
    <scope>NUCLEOTIDE SEQUENCE [LARGE SCALE GENOMIC DNA]</scope>
    <source>
        <strain evidence="3">DSM 13593 / LMG 18877 / RB2256</strain>
    </source>
</reference>
<proteinExistence type="predicted"/>
<dbReference type="HOGENOM" id="CLU_1348202_0_0_5"/>
<evidence type="ECO:0000256" key="1">
    <source>
        <dbReference type="SAM" id="MobiDB-lite"/>
    </source>
</evidence>
<feature type="compositionally biased region" description="Low complexity" evidence="1">
    <location>
        <begin position="19"/>
        <end position="29"/>
    </location>
</feature>
<dbReference type="EMBL" id="CP000356">
    <property type="protein sequence ID" value="ABF54228.1"/>
    <property type="molecule type" value="Genomic_DNA"/>
</dbReference>
<dbReference type="STRING" id="317655.Sala_2521"/>
<gene>
    <name evidence="2" type="ordered locus">Sala_2521</name>
</gene>
<accession>Q1GQ44</accession>
<evidence type="ECO:0000313" key="2">
    <source>
        <dbReference type="EMBL" id="ABF54228.1"/>
    </source>
</evidence>